<dbReference type="KEGG" id="btab:109037349"/>
<name>A0A9P0F6X8_BEMTA</name>
<dbReference type="AlphaFoldDB" id="A0A9P0F6X8"/>
<keyword evidence="3" id="KW-1185">Reference proteome</keyword>
<accession>A0A9P0F6X8</accession>
<feature type="region of interest" description="Disordered" evidence="1">
    <location>
        <begin position="573"/>
        <end position="615"/>
    </location>
</feature>
<protein>
    <submittedName>
        <fullName evidence="2">Uncharacterized protein</fullName>
    </submittedName>
</protein>
<dbReference type="OrthoDB" id="376826at2759"/>
<gene>
    <name evidence="2" type="ORF">BEMITA_LOCUS9218</name>
</gene>
<evidence type="ECO:0000313" key="3">
    <source>
        <dbReference type="Proteomes" id="UP001152759"/>
    </source>
</evidence>
<dbReference type="PANTHER" id="PTHR14024:SF49">
    <property type="entry name" value="LIPID STORAGE DROPLETS SURFACE-BINDING PROTEIN 1"/>
    <property type="match status" value="1"/>
</dbReference>
<dbReference type="GO" id="GO:0005829">
    <property type="term" value="C:cytosol"/>
    <property type="evidence" value="ECO:0007669"/>
    <property type="project" value="TreeGrafter"/>
</dbReference>
<dbReference type="EMBL" id="OU963866">
    <property type="protein sequence ID" value="CAH0390498.1"/>
    <property type="molecule type" value="Genomic_DNA"/>
</dbReference>
<feature type="compositionally biased region" description="Polar residues" evidence="1">
    <location>
        <begin position="602"/>
        <end position="615"/>
    </location>
</feature>
<dbReference type="PANTHER" id="PTHR14024">
    <property type="entry name" value="PERILIPIN"/>
    <property type="match status" value="1"/>
</dbReference>
<evidence type="ECO:0000256" key="1">
    <source>
        <dbReference type="SAM" id="MobiDB-lite"/>
    </source>
</evidence>
<dbReference type="GO" id="GO:0019915">
    <property type="term" value="P:lipid storage"/>
    <property type="evidence" value="ECO:0007669"/>
    <property type="project" value="TreeGrafter"/>
</dbReference>
<sequence length="615" mass="70524">MTIAAERNFKLPLQKSVDRIVTYPIVGDSYNFINIVYTKVKNSNLIIGWTLNTAETSFLTFTTISLNTADIFGFLSALDKLILLSLDVVERHFPYLKYSPEIMYHLTKDYVRENVVQPLKRSNSVKSIGKYSDLAAEKIDSVLDVADKYVDKYLPDSGDFDTVDAATIPENASKTLKTFKHANRFSRKLQRRLTRRTIDEASALKHQSAETLQTLIYLAKLLIRDPKEFIAKSKAFWAHLSEDEPENQVPPKNLQQLIVMLTRETARKVVHVTNYTGRKLAVIPAFISDSFYITIHNISVLANSLLKVYYITINRINSSIIHPIFKQIDYTKQYIVAKETAFSNRVYSSIESSLNKTDKFLDKFLPLPESVQPPNVKSSDNNVVKTFKNTHHFSRKLQRRLVRQAHVEVEAFKKQTAKNVQLLISFIELLRTNPKGIGEQAKILWNQLSENEQPSEVPTNLQDLSLLLANKIAHRFVHTTNFTIRQLLIAQRYTKDSVYSYIRKVHSFADNIVKKLFSVLSFMNAKLGTANFIVFVDQIKLLALRLLENLMSGSKRKQVRHNEYLRNQIRNVENGKVNNVSKHKNHNHNNASATKEERRNSDATNTAHNSHASTE</sequence>
<reference evidence="2" key="1">
    <citation type="submission" date="2021-12" db="EMBL/GenBank/DDBJ databases">
        <authorList>
            <person name="King R."/>
        </authorList>
    </citation>
    <scope>NUCLEOTIDE SEQUENCE</scope>
</reference>
<dbReference type="GO" id="GO:0010890">
    <property type="term" value="P:positive regulation of triglyceride storage"/>
    <property type="evidence" value="ECO:0007669"/>
    <property type="project" value="TreeGrafter"/>
</dbReference>
<dbReference type="GO" id="GO:0005811">
    <property type="term" value="C:lipid droplet"/>
    <property type="evidence" value="ECO:0007669"/>
    <property type="project" value="TreeGrafter"/>
</dbReference>
<dbReference type="Proteomes" id="UP001152759">
    <property type="component" value="Chromosome 5"/>
</dbReference>
<organism evidence="2 3">
    <name type="scientific">Bemisia tabaci</name>
    <name type="common">Sweetpotato whitefly</name>
    <name type="synonym">Aleurodes tabaci</name>
    <dbReference type="NCBI Taxonomy" id="7038"/>
    <lineage>
        <taxon>Eukaryota</taxon>
        <taxon>Metazoa</taxon>
        <taxon>Ecdysozoa</taxon>
        <taxon>Arthropoda</taxon>
        <taxon>Hexapoda</taxon>
        <taxon>Insecta</taxon>
        <taxon>Pterygota</taxon>
        <taxon>Neoptera</taxon>
        <taxon>Paraneoptera</taxon>
        <taxon>Hemiptera</taxon>
        <taxon>Sternorrhyncha</taxon>
        <taxon>Aleyrodoidea</taxon>
        <taxon>Aleyrodidae</taxon>
        <taxon>Aleyrodinae</taxon>
        <taxon>Bemisia</taxon>
    </lineage>
</organism>
<evidence type="ECO:0000313" key="2">
    <source>
        <dbReference type="EMBL" id="CAH0390498.1"/>
    </source>
</evidence>
<proteinExistence type="predicted"/>